<evidence type="ECO:0000256" key="1">
    <source>
        <dbReference type="SAM" id="MobiDB-lite"/>
    </source>
</evidence>
<dbReference type="PANTHER" id="PTHR38436:SF1">
    <property type="entry name" value="ESTER CYCLASE"/>
    <property type="match status" value="1"/>
</dbReference>
<evidence type="ECO:0000313" key="3">
    <source>
        <dbReference type="Proteomes" id="UP000614047"/>
    </source>
</evidence>
<dbReference type="GO" id="GO:0030638">
    <property type="term" value="P:polyketide metabolic process"/>
    <property type="evidence" value="ECO:0007669"/>
    <property type="project" value="InterPro"/>
</dbReference>
<keyword evidence="3" id="KW-1185">Reference proteome</keyword>
<gene>
    <name evidence="2" type="ORF">IW256_000137</name>
</gene>
<dbReference type="Proteomes" id="UP000614047">
    <property type="component" value="Unassembled WGS sequence"/>
</dbReference>
<dbReference type="InterPro" id="IPR009959">
    <property type="entry name" value="Cyclase_SnoaL-like"/>
</dbReference>
<dbReference type="EMBL" id="JADOUA010000001">
    <property type="protein sequence ID" value="MBG6086024.1"/>
    <property type="molecule type" value="Genomic_DNA"/>
</dbReference>
<dbReference type="SUPFAM" id="SSF54427">
    <property type="entry name" value="NTF2-like"/>
    <property type="match status" value="2"/>
</dbReference>
<protein>
    <submittedName>
        <fullName evidence="2">Ester cyclase</fullName>
    </submittedName>
</protein>
<dbReference type="AlphaFoldDB" id="A0A931D7T5"/>
<sequence>MANADEYRDEDAARGVDRSPGAPQAMSAPVRRTMPPDYSIAVRPGNGADDPEGPRHAARRQSLRGFEDTYTDIVDYIVRITHRIWEDQDVGYIYDTYSPGCRLYDDSGFRYGVEQLVDGTIQSINAFPDCRHYADDVIWAGDDEQGFVTSHRAINIGHHTGPWRWGPPTGRRLETWVIANCVVRENEIYEEWVLYNTAAKLTQLGIDVVEAARIYGNEGGVAPLGERNITEVERLAGGRRPKPYPAPGTGFDLEHTVRALFHDTYNRRDLSAIDRAYAPNVRWHGTTNRSGYGRADVRGMARGLLATFPDLGMQVDEVYWMGNENDGFSASVRWTAVGTHRGHGMYGRPTGRRVHLWGISQLYFSGGRIIEEWTLFNEFDVLAQLLRDDPAPLARA</sequence>
<dbReference type="Gene3D" id="3.10.450.50">
    <property type="match status" value="2"/>
</dbReference>
<name>A0A931D7T5_9ACTN</name>
<proteinExistence type="predicted"/>
<evidence type="ECO:0000313" key="2">
    <source>
        <dbReference type="EMBL" id="MBG6086024.1"/>
    </source>
</evidence>
<dbReference type="InterPro" id="IPR032710">
    <property type="entry name" value="NTF2-like_dom_sf"/>
</dbReference>
<comment type="caution">
    <text evidence="2">The sequence shown here is derived from an EMBL/GenBank/DDBJ whole genome shotgun (WGS) entry which is preliminary data.</text>
</comment>
<organism evidence="2 3">
    <name type="scientific">Actinomadura viridis</name>
    <dbReference type="NCBI Taxonomy" id="58110"/>
    <lineage>
        <taxon>Bacteria</taxon>
        <taxon>Bacillati</taxon>
        <taxon>Actinomycetota</taxon>
        <taxon>Actinomycetes</taxon>
        <taxon>Streptosporangiales</taxon>
        <taxon>Thermomonosporaceae</taxon>
        <taxon>Actinomadura</taxon>
    </lineage>
</organism>
<reference evidence="2" key="1">
    <citation type="submission" date="2020-11" db="EMBL/GenBank/DDBJ databases">
        <title>Sequencing the genomes of 1000 actinobacteria strains.</title>
        <authorList>
            <person name="Klenk H.-P."/>
        </authorList>
    </citation>
    <scope>NUCLEOTIDE SEQUENCE</scope>
    <source>
        <strain evidence="2">DSM 43175</strain>
    </source>
</reference>
<feature type="region of interest" description="Disordered" evidence="1">
    <location>
        <begin position="1"/>
        <end position="59"/>
    </location>
</feature>
<accession>A0A931D7T5</accession>
<dbReference type="PANTHER" id="PTHR38436">
    <property type="entry name" value="POLYKETIDE CYCLASE SNOAL-LIKE DOMAIN"/>
    <property type="match status" value="1"/>
</dbReference>
<dbReference type="Pfam" id="PF07366">
    <property type="entry name" value="SnoaL"/>
    <property type="match status" value="2"/>
</dbReference>
<dbReference type="RefSeq" id="WP_197009081.1">
    <property type="nucleotide sequence ID" value="NZ_BAABES010000014.1"/>
</dbReference>